<evidence type="ECO:0000259" key="1">
    <source>
        <dbReference type="Pfam" id="PF04043"/>
    </source>
</evidence>
<name>A0AAN7I7T8_QUERU</name>
<feature type="domain" description="Pectinesterase inhibitor" evidence="1">
    <location>
        <begin position="36"/>
        <end position="122"/>
    </location>
</feature>
<dbReference type="Gene3D" id="1.20.140.40">
    <property type="entry name" value="Invertase/pectin methylesterase inhibitor family protein"/>
    <property type="match status" value="1"/>
</dbReference>
<dbReference type="Pfam" id="PF04043">
    <property type="entry name" value="PMEI"/>
    <property type="match status" value="1"/>
</dbReference>
<dbReference type="SUPFAM" id="SSF101148">
    <property type="entry name" value="Plant invertase/pectin methylesterase inhibitor"/>
    <property type="match status" value="1"/>
</dbReference>
<dbReference type="Proteomes" id="UP001324115">
    <property type="component" value="Unassembled WGS sequence"/>
</dbReference>
<comment type="caution">
    <text evidence="2">The sequence shown here is derived from an EMBL/GenBank/DDBJ whole genome shotgun (WGS) entry which is preliminary data.</text>
</comment>
<gene>
    <name evidence="2" type="ORF">RGQ29_007818</name>
</gene>
<proteinExistence type="predicted"/>
<dbReference type="NCBIfam" id="TIGR01614">
    <property type="entry name" value="PME_inhib"/>
    <property type="match status" value="1"/>
</dbReference>
<sequence>MSSPISYQSILVIPPLVTSLFYRVSNAEDQGWFDEDFLKKFCHKSADYDFCSLTLRSDKCAYTADPNGLVVISINMNLVQTTISEIVDLIEQTIDSLDKTRLQNCQVDFSDAQVKLNAAFVASAAYKYPEGLDFITDEFKKSVECDREYTLNPPKRESPLSDDSDDTLKVQKLINITFVLVGEIMSA</sequence>
<dbReference type="InterPro" id="IPR006501">
    <property type="entry name" value="Pectinesterase_inhib_dom"/>
</dbReference>
<accession>A0AAN7I7T8</accession>
<protein>
    <recommendedName>
        <fullName evidence="1">Pectinesterase inhibitor domain-containing protein</fullName>
    </recommendedName>
</protein>
<dbReference type="EMBL" id="JAXUIC010000012">
    <property type="protein sequence ID" value="KAK4558208.1"/>
    <property type="molecule type" value="Genomic_DNA"/>
</dbReference>
<dbReference type="GO" id="GO:0046910">
    <property type="term" value="F:pectinesterase inhibitor activity"/>
    <property type="evidence" value="ECO:0007669"/>
    <property type="project" value="InterPro"/>
</dbReference>
<reference evidence="2 3" key="1">
    <citation type="journal article" date="2023" name="G3 (Bethesda)">
        <title>A haplotype-resolved chromosome-scale genome for Quercus rubra L. provides insights into the genetics of adaptive traits for red oak species.</title>
        <authorList>
            <person name="Kapoor B."/>
            <person name="Jenkins J."/>
            <person name="Schmutz J."/>
            <person name="Zhebentyayeva T."/>
            <person name="Kuelheim C."/>
            <person name="Coggeshall M."/>
            <person name="Heim C."/>
            <person name="Lasky J.R."/>
            <person name="Leites L."/>
            <person name="Islam-Faridi N."/>
            <person name="Romero-Severson J."/>
            <person name="DeLeo V.L."/>
            <person name="Lucas S.M."/>
            <person name="Lazic D."/>
            <person name="Gailing O."/>
            <person name="Carlson J."/>
            <person name="Staton M."/>
        </authorList>
    </citation>
    <scope>NUCLEOTIDE SEQUENCE [LARGE SCALE GENOMIC DNA]</scope>
    <source>
        <strain evidence="2">Pseudo-F2</strain>
    </source>
</reference>
<dbReference type="AlphaFoldDB" id="A0AAN7I7T8"/>
<evidence type="ECO:0000313" key="3">
    <source>
        <dbReference type="Proteomes" id="UP001324115"/>
    </source>
</evidence>
<dbReference type="InterPro" id="IPR034086">
    <property type="entry name" value="PMEI_plant"/>
</dbReference>
<dbReference type="CDD" id="cd15797">
    <property type="entry name" value="PMEI"/>
    <property type="match status" value="1"/>
</dbReference>
<evidence type="ECO:0000313" key="2">
    <source>
        <dbReference type="EMBL" id="KAK4558208.1"/>
    </source>
</evidence>
<keyword evidence="3" id="KW-1185">Reference proteome</keyword>
<organism evidence="2 3">
    <name type="scientific">Quercus rubra</name>
    <name type="common">Northern red oak</name>
    <name type="synonym">Quercus borealis</name>
    <dbReference type="NCBI Taxonomy" id="3512"/>
    <lineage>
        <taxon>Eukaryota</taxon>
        <taxon>Viridiplantae</taxon>
        <taxon>Streptophyta</taxon>
        <taxon>Embryophyta</taxon>
        <taxon>Tracheophyta</taxon>
        <taxon>Spermatophyta</taxon>
        <taxon>Magnoliopsida</taxon>
        <taxon>eudicotyledons</taxon>
        <taxon>Gunneridae</taxon>
        <taxon>Pentapetalae</taxon>
        <taxon>rosids</taxon>
        <taxon>fabids</taxon>
        <taxon>Fagales</taxon>
        <taxon>Fagaceae</taxon>
        <taxon>Quercus</taxon>
    </lineage>
</organism>
<dbReference type="InterPro" id="IPR035513">
    <property type="entry name" value="Invertase/methylesterase_inhib"/>
</dbReference>